<keyword evidence="4" id="KW-0732">Signal</keyword>
<dbReference type="InterPro" id="IPR017853">
    <property type="entry name" value="GH"/>
</dbReference>
<dbReference type="Pfam" id="PF00150">
    <property type="entry name" value="Cellulase"/>
    <property type="match status" value="1"/>
</dbReference>
<evidence type="ECO:0000259" key="5">
    <source>
        <dbReference type="Pfam" id="PF00150"/>
    </source>
</evidence>
<comment type="similarity">
    <text evidence="3">Belongs to the glycosyl hydrolase 5 (cellulase A) family.</text>
</comment>
<dbReference type="AlphaFoldDB" id="A0A7J5JPW7"/>
<gene>
    <name evidence="6" type="ORF">GAN93_06980</name>
</gene>
<dbReference type="GO" id="GO:0000272">
    <property type="term" value="P:polysaccharide catabolic process"/>
    <property type="evidence" value="ECO:0007669"/>
    <property type="project" value="InterPro"/>
</dbReference>
<dbReference type="GO" id="GO:0004553">
    <property type="term" value="F:hydrolase activity, hydrolyzing O-glycosyl compounds"/>
    <property type="evidence" value="ECO:0007669"/>
    <property type="project" value="InterPro"/>
</dbReference>
<proteinExistence type="inferred from homology"/>
<evidence type="ECO:0000313" key="7">
    <source>
        <dbReference type="Proteomes" id="UP000460317"/>
    </source>
</evidence>
<accession>A0A7J5JPW7</accession>
<comment type="caution">
    <text evidence="6">The sequence shown here is derived from an EMBL/GenBank/DDBJ whole genome shotgun (WGS) entry which is preliminary data.</text>
</comment>
<evidence type="ECO:0000256" key="4">
    <source>
        <dbReference type="SAM" id="SignalP"/>
    </source>
</evidence>
<evidence type="ECO:0000256" key="3">
    <source>
        <dbReference type="RuleBase" id="RU361153"/>
    </source>
</evidence>
<dbReference type="EMBL" id="WCSB01000005">
    <property type="protein sequence ID" value="KAB4453476.1"/>
    <property type="molecule type" value="Genomic_DNA"/>
</dbReference>
<reference evidence="6 7" key="1">
    <citation type="journal article" date="2019" name="Nat. Med.">
        <title>A library of human gut bacterial isolates paired with longitudinal multiomics data enables mechanistic microbiome research.</title>
        <authorList>
            <person name="Poyet M."/>
            <person name="Groussin M."/>
            <person name="Gibbons S.M."/>
            <person name="Avila-Pacheco J."/>
            <person name="Jiang X."/>
            <person name="Kearney S.M."/>
            <person name="Perrotta A.R."/>
            <person name="Berdy B."/>
            <person name="Zhao S."/>
            <person name="Lieberman T.D."/>
            <person name="Swanson P.K."/>
            <person name="Smith M."/>
            <person name="Roesemann S."/>
            <person name="Alexander J.E."/>
            <person name="Rich S.A."/>
            <person name="Livny J."/>
            <person name="Vlamakis H."/>
            <person name="Clish C."/>
            <person name="Bullock K."/>
            <person name="Deik A."/>
            <person name="Scott J."/>
            <person name="Pierce K.A."/>
            <person name="Xavier R.J."/>
            <person name="Alm E.J."/>
        </authorList>
    </citation>
    <scope>NUCLEOTIDE SEQUENCE [LARGE SCALE GENOMIC DNA]</scope>
    <source>
        <strain evidence="6 7">BIOML-A165</strain>
    </source>
</reference>
<evidence type="ECO:0000313" key="6">
    <source>
        <dbReference type="EMBL" id="KAB4453476.1"/>
    </source>
</evidence>
<feature type="domain" description="Glycoside hydrolase family 5" evidence="5">
    <location>
        <begin position="49"/>
        <end position="240"/>
    </location>
</feature>
<keyword evidence="2 3" id="KW-0326">Glycosidase</keyword>
<name>A0A7J5JPW7_BACT4</name>
<evidence type="ECO:0000256" key="1">
    <source>
        <dbReference type="ARBA" id="ARBA00022801"/>
    </source>
</evidence>
<dbReference type="Proteomes" id="UP000460317">
    <property type="component" value="Unassembled WGS sequence"/>
</dbReference>
<feature type="chain" id="PRO_5029635653" evidence="4">
    <location>
        <begin position="20"/>
        <end position="405"/>
    </location>
</feature>
<dbReference type="InterPro" id="IPR001547">
    <property type="entry name" value="Glyco_hydro_5"/>
</dbReference>
<organism evidence="6 7">
    <name type="scientific">Bacteroides thetaiotaomicron</name>
    <dbReference type="NCBI Taxonomy" id="818"/>
    <lineage>
        <taxon>Bacteria</taxon>
        <taxon>Pseudomonadati</taxon>
        <taxon>Bacteroidota</taxon>
        <taxon>Bacteroidia</taxon>
        <taxon>Bacteroidales</taxon>
        <taxon>Bacteroidaceae</taxon>
        <taxon>Bacteroides</taxon>
    </lineage>
</organism>
<sequence length="405" mass="47054">MKVIAFLILALQTFACLHAIEPLKDYGHIQGVCHALRKDTTILRRDLNYAKRLNINSTRVWLSYQDYERNPESYINALITYVRTAHEMGISVMPIILNTDLFDMETLDDKFHARMETFVKAVVKALKDEPGLLMWDVLNEPLSCRFFWKAPETEQKAHAAVIWDFVRRYTKYVKKLDKKNAVTVGTNIPYELEHVGDLVDVLSFHDYSTTEVEIKKAFEKAMEYSQKYNKPLINTEMSCICRANPYDLTLEIARDYKIGFYVFDLICEGYWGDVHGIVYPDGTVRDPSIVAALLGFYRNRDLKTTIRPNPDKEGYAVKALKQIEKALSQETESLRNRKSSTDELLEAAEFCANLLEASEMVPMYELPTAKIRAWRAMSEKERDVETIRRFTYELGLTLKKYCQFY</sequence>
<protein>
    <submittedName>
        <fullName evidence="6">Cellulase family glycosylhydrolase</fullName>
    </submittedName>
</protein>
<evidence type="ECO:0000256" key="2">
    <source>
        <dbReference type="ARBA" id="ARBA00023295"/>
    </source>
</evidence>
<keyword evidence="1 3" id="KW-0378">Hydrolase</keyword>
<dbReference type="SUPFAM" id="SSF51445">
    <property type="entry name" value="(Trans)glycosidases"/>
    <property type="match status" value="1"/>
</dbReference>
<feature type="signal peptide" evidence="4">
    <location>
        <begin position="1"/>
        <end position="19"/>
    </location>
</feature>
<dbReference type="Gene3D" id="3.20.20.80">
    <property type="entry name" value="Glycosidases"/>
    <property type="match status" value="1"/>
</dbReference>
<dbReference type="RefSeq" id="WP_130041437.1">
    <property type="nucleotide sequence ID" value="NZ_JBCHGQ010000001.1"/>
</dbReference>